<dbReference type="CDD" id="cd07099">
    <property type="entry name" value="ALDH_DDALDH"/>
    <property type="match status" value="1"/>
</dbReference>
<evidence type="ECO:0000256" key="1">
    <source>
        <dbReference type="ARBA" id="ARBA00009986"/>
    </source>
</evidence>
<gene>
    <name evidence="7" type="ORF">WKV44_05760</name>
</gene>
<dbReference type="PROSITE" id="PS00070">
    <property type="entry name" value="ALDEHYDE_DEHYDR_CYS"/>
    <property type="match status" value="1"/>
</dbReference>
<evidence type="ECO:0000259" key="6">
    <source>
        <dbReference type="Pfam" id="PF00171"/>
    </source>
</evidence>
<proteinExistence type="inferred from homology"/>
<dbReference type="Pfam" id="PF00171">
    <property type="entry name" value="Aldedh"/>
    <property type="match status" value="1"/>
</dbReference>
<dbReference type="EMBL" id="JBCHKQ010000002">
    <property type="protein sequence ID" value="MEM5948042.1"/>
    <property type="molecule type" value="Genomic_DNA"/>
</dbReference>
<dbReference type="InterPro" id="IPR029510">
    <property type="entry name" value="Ald_DH_CS_GLU"/>
</dbReference>
<dbReference type="InterPro" id="IPR012394">
    <property type="entry name" value="Aldehyde_DH_NAD(P)"/>
</dbReference>
<dbReference type="SUPFAM" id="SSF53720">
    <property type="entry name" value="ALDH-like"/>
    <property type="match status" value="1"/>
</dbReference>
<dbReference type="Gene3D" id="3.40.309.10">
    <property type="entry name" value="Aldehyde Dehydrogenase, Chain A, domain 2"/>
    <property type="match status" value="1"/>
</dbReference>
<evidence type="ECO:0000256" key="5">
    <source>
        <dbReference type="RuleBase" id="RU003345"/>
    </source>
</evidence>
<comment type="caution">
    <text evidence="7">The sequence shown here is derived from an EMBL/GenBank/DDBJ whole genome shotgun (WGS) entry which is preliminary data.</text>
</comment>
<keyword evidence="2 3" id="KW-0560">Oxidoreductase</keyword>
<evidence type="ECO:0000256" key="3">
    <source>
        <dbReference type="PIRNR" id="PIRNR036492"/>
    </source>
</evidence>
<dbReference type="PIRSF" id="PIRSF036492">
    <property type="entry name" value="ALDH"/>
    <property type="match status" value="1"/>
</dbReference>
<feature type="active site" evidence="4">
    <location>
        <position position="236"/>
    </location>
</feature>
<name>A0ABU9UBK0_9SPIR</name>
<dbReference type="PROSITE" id="PS00687">
    <property type="entry name" value="ALDEHYDE_DEHYDR_GLU"/>
    <property type="match status" value="1"/>
</dbReference>
<protein>
    <recommendedName>
        <fullName evidence="3">Aldehyde dehydrogenase</fullName>
    </recommendedName>
</protein>
<accession>A0ABU9UBK0</accession>
<evidence type="ECO:0000313" key="8">
    <source>
        <dbReference type="Proteomes" id="UP001466331"/>
    </source>
</evidence>
<dbReference type="Proteomes" id="UP001466331">
    <property type="component" value="Unassembled WGS sequence"/>
</dbReference>
<dbReference type="InterPro" id="IPR016161">
    <property type="entry name" value="Ald_DH/histidinol_DH"/>
</dbReference>
<reference evidence="7 8" key="1">
    <citation type="submission" date="2024-03" db="EMBL/GenBank/DDBJ databases">
        <title>Ignisphaera cupida sp. nov., a hyperthermophilic hydrolytic archaeon from a hot spring of Kamchatka, and proposal of Ignisphaeraceae fam. nov.</title>
        <authorList>
            <person name="Podosokorskaya O.A."/>
            <person name="Elcheninov A.G."/>
            <person name="Maltseva A.I."/>
            <person name="Zayulina K.S."/>
            <person name="Novikov A."/>
            <person name="Merkel A.Y."/>
        </authorList>
    </citation>
    <scope>NUCLEOTIDE SEQUENCE [LARGE SCALE GENOMIC DNA]</scope>
    <source>
        <strain evidence="7 8">38H-sp</strain>
    </source>
</reference>
<feature type="domain" description="Aldehyde dehydrogenase" evidence="6">
    <location>
        <begin position="5"/>
        <end position="464"/>
    </location>
</feature>
<evidence type="ECO:0000313" key="7">
    <source>
        <dbReference type="EMBL" id="MEM5948042.1"/>
    </source>
</evidence>
<evidence type="ECO:0000256" key="2">
    <source>
        <dbReference type="ARBA" id="ARBA00023002"/>
    </source>
</evidence>
<sequence>MTEKTVSKNPFTGEQIAEFAVTKKEELFSIVDKAREAQKKWEKTPIKQRIKRIKKIKDYLAANADKIAKQISKENGKTPTEALATEVLPASIAVSYYCRTAKRFLKPYRPAGSSLLLFNKKAEIISQPYGVVGIISPWNYPFSIPFSEVIMALLAGNAVILKTASISQLAGNMIKEAVAVAGLEEGIFNLVNLPGRIAGDTFIEAGIDKLFFTGSVETGRYLAKKAGEKLLPICLELGGNDPAIVLEDANLVRAARGIAWAAFQNAGQSCGGVERVYVQKSVYERFLSLITTYLDSLKYSLDGSEDADLSGMCTIAQAKKVEEHIKDAVEKGARIFYKKLLPKEISSHPLALPPLILTEVNHNMQIMREESFGPVIGVMAFESHDEALTLANDSSMGLTASVWTGSKKFARYFAENLEAGVISINDHLMSHGMPELSWGGWKDSGIGWTHGRLGFAEFVRFKNICDDRLGELSCELWWPPYRDGVYRALLSAIKAVYGRGFFARIGAWLRVAKAFIGMLFKR</sequence>
<dbReference type="InterPro" id="IPR016162">
    <property type="entry name" value="Ald_DH_N"/>
</dbReference>
<keyword evidence="8" id="KW-1185">Reference proteome</keyword>
<organism evidence="7 8">
    <name type="scientific">Rarispira pelagica</name>
    <dbReference type="NCBI Taxonomy" id="3141764"/>
    <lineage>
        <taxon>Bacteria</taxon>
        <taxon>Pseudomonadati</taxon>
        <taxon>Spirochaetota</taxon>
        <taxon>Spirochaetia</taxon>
        <taxon>Winmispirales</taxon>
        <taxon>Winmispiraceae</taxon>
        <taxon>Rarispira</taxon>
    </lineage>
</organism>
<dbReference type="PANTHER" id="PTHR11699">
    <property type="entry name" value="ALDEHYDE DEHYDROGENASE-RELATED"/>
    <property type="match status" value="1"/>
</dbReference>
<dbReference type="RefSeq" id="WP_420069488.1">
    <property type="nucleotide sequence ID" value="NZ_JBCHKQ010000002.1"/>
</dbReference>
<comment type="similarity">
    <text evidence="1 3 5">Belongs to the aldehyde dehydrogenase family.</text>
</comment>
<dbReference type="InterPro" id="IPR016163">
    <property type="entry name" value="Ald_DH_C"/>
</dbReference>
<dbReference type="InterPro" id="IPR016160">
    <property type="entry name" value="Ald_DH_CS_CYS"/>
</dbReference>
<dbReference type="InterPro" id="IPR015590">
    <property type="entry name" value="Aldehyde_DH_dom"/>
</dbReference>
<dbReference type="Gene3D" id="3.40.605.10">
    <property type="entry name" value="Aldehyde Dehydrogenase, Chain A, domain 1"/>
    <property type="match status" value="1"/>
</dbReference>
<evidence type="ECO:0000256" key="4">
    <source>
        <dbReference type="PROSITE-ProRule" id="PRU10007"/>
    </source>
</evidence>